<organism evidence="4">
    <name type="scientific">Mediterraneibacter gnavus</name>
    <name type="common">Ruminococcus gnavus</name>
    <dbReference type="NCBI Taxonomy" id="33038"/>
    <lineage>
        <taxon>Bacteria</taxon>
        <taxon>Bacillati</taxon>
        <taxon>Bacillota</taxon>
        <taxon>Clostridia</taxon>
        <taxon>Lachnospirales</taxon>
        <taxon>Lachnospiraceae</taxon>
        <taxon>Mediterraneibacter</taxon>
    </lineage>
</organism>
<reference evidence="4" key="1">
    <citation type="submission" date="2019-11" db="EMBL/GenBank/DDBJ databases">
        <authorList>
            <person name="Feng L."/>
        </authorList>
    </citation>
    <scope>NUCLEOTIDE SEQUENCE</scope>
    <source>
        <strain evidence="4">RgnavusLFYP36</strain>
    </source>
</reference>
<proteinExistence type="predicted"/>
<evidence type="ECO:0000313" key="2">
    <source>
        <dbReference type="EMBL" id="MCB5494264.1"/>
    </source>
</evidence>
<evidence type="ECO:0000313" key="4">
    <source>
        <dbReference type="EMBL" id="VYU64938.1"/>
    </source>
</evidence>
<sequence length="185" mass="21532">MKLPQVIEINGIRVLTTEQLARNYGTQPKILQYNFSYNKKRYTEGKHYIALQGEELKKFKADLEIQGNLKYAHTLYLWTEKGALLHAKSLNTDKAWEVYDYLVDFYFRVKEGEKLPVVRETKSVSIEKQDAKETFDIAPYFISVVEKVPIEALDAMEKSFRKSNSKTVKLATLSILAEKMKRNIE</sequence>
<dbReference type="Proteomes" id="UP001297422">
    <property type="component" value="Unassembled WGS sequence"/>
</dbReference>
<name>A0A6N3GK18_MEDGN</name>
<dbReference type="EMBL" id="JAJBNC010000017">
    <property type="protein sequence ID" value="MCB5494264.1"/>
    <property type="molecule type" value="Genomic_DNA"/>
</dbReference>
<dbReference type="EMBL" id="CACRUU010000098">
    <property type="protein sequence ID" value="VYU64938.1"/>
    <property type="molecule type" value="Genomic_DNA"/>
</dbReference>
<dbReference type="AlphaFoldDB" id="A0A6N3GK18"/>
<protein>
    <submittedName>
        <fullName evidence="4">ORF6N domain protein</fullName>
    </submittedName>
    <submittedName>
        <fullName evidence="2">ORF6N domain-containing protein</fullName>
    </submittedName>
</protein>
<dbReference type="InterPro" id="IPR018873">
    <property type="entry name" value="KilA-N_DNA-bd_domain"/>
</dbReference>
<reference evidence="3" key="3">
    <citation type="submission" date="2023-01" db="EMBL/GenBank/DDBJ databases">
        <title>Human gut microbiome strain richness.</title>
        <authorList>
            <person name="Chen-Liaw A."/>
        </authorList>
    </citation>
    <scope>NUCLEOTIDE SEQUENCE</scope>
    <source>
        <strain evidence="3">1001217st1_A9_1001217B_191108</strain>
    </source>
</reference>
<dbReference type="EMBL" id="JAQMLR010000014">
    <property type="protein sequence ID" value="MDB8739664.1"/>
    <property type="molecule type" value="Genomic_DNA"/>
</dbReference>
<gene>
    <name evidence="2" type="ORF">LIQ10_11020</name>
    <name evidence="3" type="ORF">PNU63_12935</name>
    <name evidence="4" type="ORF">RGLFYP36_02458</name>
</gene>
<feature type="domain" description="KilA-N DNA-binding" evidence="1">
    <location>
        <begin position="5"/>
        <end position="89"/>
    </location>
</feature>
<evidence type="ECO:0000313" key="3">
    <source>
        <dbReference type="EMBL" id="MDB8739664.1"/>
    </source>
</evidence>
<dbReference type="RefSeq" id="WP_064787074.1">
    <property type="nucleotide sequence ID" value="NZ_BAABSA010000003.1"/>
</dbReference>
<dbReference type="Pfam" id="PF10543">
    <property type="entry name" value="ORF6N"/>
    <property type="match status" value="1"/>
</dbReference>
<accession>A0A6N3GK18</accession>
<dbReference type="Proteomes" id="UP001211731">
    <property type="component" value="Unassembled WGS sequence"/>
</dbReference>
<reference evidence="2" key="2">
    <citation type="submission" date="2021-10" db="EMBL/GenBank/DDBJ databases">
        <title>Collection of gut derived symbiotic bacterial strains cultured from healthy donors.</title>
        <authorList>
            <person name="Lin H."/>
            <person name="Littmann E."/>
            <person name="Claire K."/>
            <person name="Pamer E."/>
        </authorList>
    </citation>
    <scope>NUCLEOTIDE SEQUENCE</scope>
    <source>
        <strain evidence="2">MSK.23.4</strain>
    </source>
</reference>
<evidence type="ECO:0000259" key="1">
    <source>
        <dbReference type="Pfam" id="PF10543"/>
    </source>
</evidence>